<accession>A0A3L0VZI0</accession>
<dbReference type="SUPFAM" id="SSF47336">
    <property type="entry name" value="ACP-like"/>
    <property type="match status" value="1"/>
</dbReference>
<dbReference type="InterPro" id="IPR009081">
    <property type="entry name" value="PP-bd_ACP"/>
</dbReference>
<dbReference type="Pfam" id="PF00550">
    <property type="entry name" value="PP-binding"/>
    <property type="match status" value="1"/>
</dbReference>
<reference evidence="2" key="1">
    <citation type="submission" date="2018-10" db="EMBL/GenBank/DDBJ databases">
        <authorList>
            <consortium name="NARMS: The National Antimicrobial Resistance Monitoring System"/>
        </authorList>
    </citation>
    <scope>NUCLEOTIDE SEQUENCE [LARGE SCALE GENOMIC DNA]</scope>
    <source>
        <strain evidence="2">CVM N17EC0388</strain>
    </source>
</reference>
<proteinExistence type="predicted"/>
<name>A0A3L0VZI0_ECOLX</name>
<evidence type="ECO:0000259" key="1">
    <source>
        <dbReference type="PROSITE" id="PS50075"/>
    </source>
</evidence>
<organism evidence="2">
    <name type="scientific">Escherichia coli</name>
    <dbReference type="NCBI Taxonomy" id="562"/>
    <lineage>
        <taxon>Bacteria</taxon>
        <taxon>Pseudomonadati</taxon>
        <taxon>Pseudomonadota</taxon>
        <taxon>Gammaproteobacteria</taxon>
        <taxon>Enterobacterales</taxon>
        <taxon>Enterobacteriaceae</taxon>
        <taxon>Escherichia</taxon>
    </lineage>
</organism>
<dbReference type="PROSITE" id="PS50075">
    <property type="entry name" value="CARRIER"/>
    <property type="match status" value="1"/>
</dbReference>
<dbReference type="InterPro" id="IPR036736">
    <property type="entry name" value="ACP-like_sf"/>
</dbReference>
<comment type="caution">
    <text evidence="2">The sequence shown here is derived from an EMBL/GenBank/DDBJ whole genome shotgun (WGS) entry which is preliminary data.</text>
</comment>
<gene>
    <name evidence="2" type="ORF">D9F05_04610</name>
</gene>
<sequence length="95" mass="10123">MTAYGTVMQDLHLEIKQLIIDSLNLEGLTPEDIDSQAPLFGDGLGLDSIDALELGLAIKGRYGIVLSAEDENTRRHFASVAALVALVQAQSKGEA</sequence>
<dbReference type="AlphaFoldDB" id="A0A3L0VZI0"/>
<evidence type="ECO:0000313" key="2">
    <source>
        <dbReference type="EMBL" id="MHO03657.1"/>
    </source>
</evidence>
<feature type="domain" description="Carrier" evidence="1">
    <location>
        <begin position="9"/>
        <end position="91"/>
    </location>
</feature>
<dbReference type="NCBIfam" id="NF006617">
    <property type="entry name" value="PRK09184.1"/>
    <property type="match status" value="1"/>
</dbReference>
<protein>
    <submittedName>
        <fullName evidence="2">Acyl carrier protein</fullName>
    </submittedName>
</protein>
<dbReference type="Gene3D" id="1.10.1200.10">
    <property type="entry name" value="ACP-like"/>
    <property type="match status" value="1"/>
</dbReference>
<dbReference type="EMBL" id="RNRV01000005">
    <property type="protein sequence ID" value="MHO03657.1"/>
    <property type="molecule type" value="Genomic_DNA"/>
</dbReference>